<organism evidence="3 4">
    <name type="scientific">Luteimonas aestuarii</name>
    <dbReference type="NCBI Taxonomy" id="453837"/>
    <lineage>
        <taxon>Bacteria</taxon>
        <taxon>Pseudomonadati</taxon>
        <taxon>Pseudomonadota</taxon>
        <taxon>Gammaproteobacteria</taxon>
        <taxon>Lysobacterales</taxon>
        <taxon>Lysobacteraceae</taxon>
        <taxon>Luteimonas</taxon>
    </lineage>
</organism>
<dbReference type="EMBL" id="SMTF01000003">
    <property type="protein sequence ID" value="TDK26078.1"/>
    <property type="molecule type" value="Genomic_DNA"/>
</dbReference>
<gene>
    <name evidence="3" type="ORF">E2F46_05625</name>
</gene>
<dbReference type="Proteomes" id="UP000294796">
    <property type="component" value="Unassembled WGS sequence"/>
</dbReference>
<dbReference type="OrthoDB" id="8588792at2"/>
<sequence length="165" mass="16677">MKIRILAATFALLAGTFATSAFAQSASTTFDVTLTITSVCTIDTPAATDVAFGSHPSTATAIEAVGQLNVNCTPGTAYAIALDAGLNAGGGGIASRAMANNGDLVPYQLYQDAGRSIVWGDTIDTNTVAGIGNGAVQQFPVYGLVPSANFPAASYVDTVTATITY</sequence>
<dbReference type="SMART" id="SM00972">
    <property type="entry name" value="SCPU"/>
    <property type="match status" value="1"/>
</dbReference>
<dbReference type="RefSeq" id="WP_133321110.1">
    <property type="nucleotide sequence ID" value="NZ_SMTF01000003.1"/>
</dbReference>
<evidence type="ECO:0000313" key="4">
    <source>
        <dbReference type="Proteomes" id="UP000294796"/>
    </source>
</evidence>
<evidence type="ECO:0000259" key="2">
    <source>
        <dbReference type="Pfam" id="PF05229"/>
    </source>
</evidence>
<reference evidence="3 4" key="1">
    <citation type="submission" date="2019-03" db="EMBL/GenBank/DDBJ databases">
        <title>Luteimonas zhaokaii sp.nov., isolated from the rectal contents of Plateau pika in Yushu, Qinghai Province, China.</title>
        <authorList>
            <person name="Zhang G."/>
        </authorList>
    </citation>
    <scope>NUCLEOTIDE SEQUENCE [LARGE SCALE GENOMIC DNA]</scope>
    <source>
        <strain evidence="3 4">B9</strain>
    </source>
</reference>
<keyword evidence="4" id="KW-1185">Reference proteome</keyword>
<feature type="chain" id="PRO_5020302276" evidence="1">
    <location>
        <begin position="24"/>
        <end position="165"/>
    </location>
</feature>
<dbReference type="PANTHER" id="PTHR37089:SF4">
    <property type="entry name" value="EXPORTED PROTEIN"/>
    <property type="match status" value="1"/>
</dbReference>
<proteinExistence type="predicted"/>
<accession>A0A4R5TY01</accession>
<feature type="domain" description="Spore coat protein U/FanG" evidence="2">
    <location>
        <begin position="28"/>
        <end position="162"/>
    </location>
</feature>
<dbReference type="AlphaFoldDB" id="A0A4R5TY01"/>
<name>A0A4R5TY01_9GAMM</name>
<protein>
    <submittedName>
        <fullName evidence="3">Spore coat U domain-containing protein</fullName>
    </submittedName>
</protein>
<dbReference type="InterPro" id="IPR007893">
    <property type="entry name" value="Spore_coat_U/FanG"/>
</dbReference>
<evidence type="ECO:0000256" key="1">
    <source>
        <dbReference type="SAM" id="SignalP"/>
    </source>
</evidence>
<dbReference type="InterPro" id="IPR053167">
    <property type="entry name" value="Spore_coat_component"/>
</dbReference>
<dbReference type="Pfam" id="PF05229">
    <property type="entry name" value="SCPU"/>
    <property type="match status" value="1"/>
</dbReference>
<evidence type="ECO:0000313" key="3">
    <source>
        <dbReference type="EMBL" id="TDK26078.1"/>
    </source>
</evidence>
<feature type="signal peptide" evidence="1">
    <location>
        <begin position="1"/>
        <end position="23"/>
    </location>
</feature>
<dbReference type="PANTHER" id="PTHR37089">
    <property type="entry name" value="PROTEIN U-RELATED"/>
    <property type="match status" value="1"/>
</dbReference>
<comment type="caution">
    <text evidence="3">The sequence shown here is derived from an EMBL/GenBank/DDBJ whole genome shotgun (WGS) entry which is preliminary data.</text>
</comment>
<keyword evidence="1" id="KW-0732">Signal</keyword>